<evidence type="ECO:0000256" key="9">
    <source>
        <dbReference type="RuleBase" id="RU000556"/>
    </source>
</evidence>
<dbReference type="EMBL" id="MHST01000012">
    <property type="protein sequence ID" value="OHA49179.1"/>
    <property type="molecule type" value="Genomic_DNA"/>
</dbReference>
<dbReference type="GO" id="GO:0070063">
    <property type="term" value="F:RNA polymerase binding"/>
    <property type="evidence" value="ECO:0007669"/>
    <property type="project" value="InterPro"/>
</dbReference>
<evidence type="ECO:0000256" key="8">
    <source>
        <dbReference type="HAMAP-Rule" id="MF_00105"/>
    </source>
</evidence>
<dbReference type="NCBIfam" id="NF001263">
    <property type="entry name" value="PRK00226.1-4"/>
    <property type="match status" value="1"/>
</dbReference>
<keyword evidence="8" id="KW-0175">Coiled coil</keyword>
<dbReference type="PANTHER" id="PTHR30437">
    <property type="entry name" value="TRANSCRIPTION ELONGATION FACTOR GREA"/>
    <property type="match status" value="1"/>
</dbReference>
<dbReference type="InterPro" id="IPR001437">
    <property type="entry name" value="Tscrpt_elong_fac_GreA/B_C"/>
</dbReference>
<dbReference type="InterPro" id="IPR006359">
    <property type="entry name" value="Tscrpt_elong_fac_GreA"/>
</dbReference>
<protein>
    <recommendedName>
        <fullName evidence="2 8">Transcription elongation factor GreA</fullName>
    </recommendedName>
    <alternativeName>
        <fullName evidence="7 8">Transcript cleavage factor GreA</fullName>
    </alternativeName>
</protein>
<keyword evidence="3 8" id="KW-0805">Transcription regulation</keyword>
<evidence type="ECO:0000256" key="3">
    <source>
        <dbReference type="ARBA" id="ARBA00023015"/>
    </source>
</evidence>
<dbReference type="InterPro" id="IPR036953">
    <property type="entry name" value="GreA/GreB_C_sf"/>
</dbReference>
<dbReference type="PIRSF" id="PIRSF006092">
    <property type="entry name" value="GreA_GreB"/>
    <property type="match status" value="1"/>
</dbReference>
<evidence type="ECO:0000259" key="10">
    <source>
        <dbReference type="Pfam" id="PF01272"/>
    </source>
</evidence>
<dbReference type="SUPFAM" id="SSF46557">
    <property type="entry name" value="GreA transcript cleavage protein, N-terminal domain"/>
    <property type="match status" value="1"/>
</dbReference>
<dbReference type="AlphaFoldDB" id="A0A1G2PN50"/>
<evidence type="ECO:0000256" key="2">
    <source>
        <dbReference type="ARBA" id="ARBA00013729"/>
    </source>
</evidence>
<keyword evidence="12" id="KW-0648">Protein biosynthesis</keyword>
<gene>
    <name evidence="8" type="primary">greA</name>
    <name evidence="12" type="ORF">A2682_00730</name>
</gene>
<dbReference type="GO" id="GO:0032784">
    <property type="term" value="P:regulation of DNA-templated transcription elongation"/>
    <property type="evidence" value="ECO:0007669"/>
    <property type="project" value="UniProtKB-UniRule"/>
</dbReference>
<dbReference type="InterPro" id="IPR018151">
    <property type="entry name" value="TF_GreA/GreB_CS"/>
</dbReference>
<feature type="coiled-coil region" evidence="8">
    <location>
        <begin position="7"/>
        <end position="74"/>
    </location>
</feature>
<evidence type="ECO:0000256" key="7">
    <source>
        <dbReference type="ARBA" id="ARBA00030776"/>
    </source>
</evidence>
<dbReference type="Gene3D" id="1.10.287.180">
    <property type="entry name" value="Transcription elongation factor, GreA/GreB, N-terminal domain"/>
    <property type="match status" value="1"/>
</dbReference>
<organism evidence="12 13">
    <name type="scientific">Terrybacteria sp. (strain RIFCSPHIGHO2_01_FULL_58_15)</name>
    <dbReference type="NCBI Taxonomy" id="1802363"/>
    <lineage>
        <taxon>Bacteria</taxon>
        <taxon>Candidatus Terryibacteriota</taxon>
    </lineage>
</organism>
<evidence type="ECO:0000256" key="5">
    <source>
        <dbReference type="ARBA" id="ARBA00023163"/>
    </source>
</evidence>
<dbReference type="GO" id="GO:0003677">
    <property type="term" value="F:DNA binding"/>
    <property type="evidence" value="ECO:0007669"/>
    <property type="project" value="UniProtKB-UniRule"/>
</dbReference>
<dbReference type="InterPro" id="IPR028624">
    <property type="entry name" value="Tscrpt_elong_fac_GreA/B"/>
</dbReference>
<feature type="domain" description="Transcription elongation factor GreA/GreB C-terminal" evidence="10">
    <location>
        <begin position="84"/>
        <end position="156"/>
    </location>
</feature>
<dbReference type="SUPFAM" id="SSF54534">
    <property type="entry name" value="FKBP-like"/>
    <property type="match status" value="1"/>
</dbReference>
<evidence type="ECO:0000256" key="6">
    <source>
        <dbReference type="ARBA" id="ARBA00024916"/>
    </source>
</evidence>
<dbReference type="Pfam" id="PF03449">
    <property type="entry name" value="GreA_GreB_N"/>
    <property type="match status" value="1"/>
</dbReference>
<name>A0A1G2PN50_TERXR</name>
<proteinExistence type="inferred from homology"/>
<dbReference type="FunFam" id="1.10.287.180:FF:000001">
    <property type="entry name" value="Transcription elongation factor GreA"/>
    <property type="match status" value="1"/>
</dbReference>
<dbReference type="GO" id="GO:0003746">
    <property type="term" value="F:translation elongation factor activity"/>
    <property type="evidence" value="ECO:0007669"/>
    <property type="project" value="UniProtKB-KW"/>
</dbReference>
<comment type="similarity">
    <text evidence="1 8 9">Belongs to the GreA/GreB family.</text>
</comment>
<sequence length="157" mass="17238">MSNYVTREGLERLKREYEELKTTKRRELAEKLQRAISAGDLSENADYQEAKEEQAFLEGRIAELEEAIASAEIIEEQTGGASAIVKVGSTVLAERRDKGAHRKGAFMIVGTEETSPEEGKISHVSPLGAALIGKRIGDEVKIMTPQGAATWRILAVR</sequence>
<dbReference type="InterPro" id="IPR022691">
    <property type="entry name" value="Tscrpt_elong_fac_GreA/B_N"/>
</dbReference>
<dbReference type="GO" id="GO:0006354">
    <property type="term" value="P:DNA-templated transcription elongation"/>
    <property type="evidence" value="ECO:0007669"/>
    <property type="project" value="TreeGrafter"/>
</dbReference>
<evidence type="ECO:0000256" key="4">
    <source>
        <dbReference type="ARBA" id="ARBA00023125"/>
    </source>
</evidence>
<keyword evidence="5 8" id="KW-0804">Transcription</keyword>
<dbReference type="HAMAP" id="MF_00105">
    <property type="entry name" value="GreA_GreB"/>
    <property type="match status" value="1"/>
</dbReference>
<dbReference type="InterPro" id="IPR036805">
    <property type="entry name" value="Tscrpt_elong_fac_GreA/B_N_sf"/>
</dbReference>
<keyword evidence="12" id="KW-0251">Elongation factor</keyword>
<reference evidence="12 13" key="1">
    <citation type="journal article" date="2016" name="Nat. Commun.">
        <title>Thousands of microbial genomes shed light on interconnected biogeochemical processes in an aquifer system.</title>
        <authorList>
            <person name="Anantharaman K."/>
            <person name="Brown C.T."/>
            <person name="Hug L.A."/>
            <person name="Sharon I."/>
            <person name="Castelle C.J."/>
            <person name="Probst A.J."/>
            <person name="Thomas B.C."/>
            <person name="Singh A."/>
            <person name="Wilkins M.J."/>
            <person name="Karaoz U."/>
            <person name="Brodie E.L."/>
            <person name="Williams K.H."/>
            <person name="Hubbard S.S."/>
            <person name="Banfield J.F."/>
        </authorList>
    </citation>
    <scope>NUCLEOTIDE SEQUENCE [LARGE SCALE GENOMIC DNA]</scope>
    <source>
        <strain evidence="13">RIFCSPHIGHO2_01_FULL_58_15</strain>
    </source>
</reference>
<dbReference type="Gene3D" id="3.10.50.30">
    <property type="entry name" value="Transcription elongation factor, GreA/GreB, C-terminal domain"/>
    <property type="match status" value="1"/>
</dbReference>
<dbReference type="Pfam" id="PF01272">
    <property type="entry name" value="GreA_GreB"/>
    <property type="match status" value="1"/>
</dbReference>
<accession>A0A1G2PN50</accession>
<evidence type="ECO:0000313" key="13">
    <source>
        <dbReference type="Proteomes" id="UP000178690"/>
    </source>
</evidence>
<dbReference type="PANTHER" id="PTHR30437:SF4">
    <property type="entry name" value="TRANSCRIPTION ELONGATION FACTOR GREA"/>
    <property type="match status" value="1"/>
</dbReference>
<evidence type="ECO:0000259" key="11">
    <source>
        <dbReference type="Pfam" id="PF03449"/>
    </source>
</evidence>
<comment type="caution">
    <text evidence="12">The sequence shown here is derived from an EMBL/GenBank/DDBJ whole genome shotgun (WGS) entry which is preliminary data.</text>
</comment>
<evidence type="ECO:0000256" key="1">
    <source>
        <dbReference type="ARBA" id="ARBA00008213"/>
    </source>
</evidence>
<keyword evidence="4 8" id="KW-0238">DNA-binding</keyword>
<comment type="function">
    <text evidence="6 8 9">Necessary for efficient RNA polymerase transcription elongation past template-encoded arresting sites. The arresting sites in DNA have the property of trapping a certain fraction of elongating RNA polymerases that pass through, resulting in locked ternary complexes. Cleavage of the nascent transcript by cleavage factors such as GreA or GreB allows the resumption of elongation from the new 3'terminus. GreA releases sequences of 2 to 3 nucleotides.</text>
</comment>
<dbReference type="PROSITE" id="PS00830">
    <property type="entry name" value="GREAB_2"/>
    <property type="match status" value="1"/>
</dbReference>
<evidence type="ECO:0000313" key="12">
    <source>
        <dbReference type="EMBL" id="OHA49179.1"/>
    </source>
</evidence>
<dbReference type="Proteomes" id="UP000178690">
    <property type="component" value="Unassembled WGS sequence"/>
</dbReference>
<dbReference type="STRING" id="1802363.A2682_00730"/>
<dbReference type="InterPro" id="IPR023459">
    <property type="entry name" value="Tscrpt_elong_fac_GreA/B_fam"/>
</dbReference>
<dbReference type="NCBIfam" id="TIGR01462">
    <property type="entry name" value="greA"/>
    <property type="match status" value="1"/>
</dbReference>
<feature type="domain" description="Transcription elongation factor GreA/GreB N-terminal" evidence="11">
    <location>
        <begin position="3"/>
        <end position="73"/>
    </location>
</feature>